<dbReference type="PROSITE" id="PS00304">
    <property type="entry name" value="SASP_1"/>
    <property type="match status" value="1"/>
</dbReference>
<evidence type="ECO:0000256" key="1">
    <source>
        <dbReference type="ARBA" id="ARBA00003863"/>
    </source>
</evidence>
<dbReference type="EMBL" id="SLYC01000007">
    <property type="protein sequence ID" value="TCQ04192.1"/>
    <property type="molecule type" value="Genomic_DNA"/>
</dbReference>
<dbReference type="Pfam" id="PF00269">
    <property type="entry name" value="SASP"/>
    <property type="match status" value="1"/>
</dbReference>
<protein>
    <submittedName>
        <fullName evidence="5">Small acid-soluble spore protein D (Minor alpha/beta-type SASP)</fullName>
    </submittedName>
</protein>
<name>A0A4R2TNM0_9FIRM</name>
<dbReference type="InterPro" id="IPR018126">
    <property type="entry name" value="SASP_alpha/beta-type_CS"/>
</dbReference>
<dbReference type="InterPro" id="IPR001448">
    <property type="entry name" value="SASP_alpha/beta-type"/>
</dbReference>
<dbReference type="OrthoDB" id="1683773at2"/>
<gene>
    <name evidence="5" type="ORF">EDD79_100775</name>
</gene>
<dbReference type="InterPro" id="IPR038300">
    <property type="entry name" value="SASP_sf_alpha/beta"/>
</dbReference>
<evidence type="ECO:0000256" key="3">
    <source>
        <dbReference type="ARBA" id="ARBA00022969"/>
    </source>
</evidence>
<dbReference type="RefSeq" id="WP_132847884.1">
    <property type="nucleotide sequence ID" value="NZ_CP058648.1"/>
</dbReference>
<keyword evidence="3" id="KW-0749">Sporulation</keyword>
<dbReference type="AlphaFoldDB" id="A0A4R2TNM0"/>
<dbReference type="PANTHER" id="PTHR36107">
    <property type="entry name" value="SMALL, ACID-SOLUBLE SPORE PROTEIN A"/>
    <property type="match status" value="1"/>
</dbReference>
<comment type="caution">
    <text evidence="5">The sequence shown here is derived from an EMBL/GenBank/DDBJ whole genome shotgun (WGS) entry which is preliminary data.</text>
</comment>
<dbReference type="Proteomes" id="UP000295504">
    <property type="component" value="Unassembled WGS sequence"/>
</dbReference>
<dbReference type="GO" id="GO:0030435">
    <property type="term" value="P:sporulation resulting in formation of a cellular spore"/>
    <property type="evidence" value="ECO:0007669"/>
    <property type="project" value="UniProtKB-KW"/>
</dbReference>
<sequence length="61" mass="7030">MARNKLVIPEARQALEQFKVEIANEFGVDNPQSLASNHTGYIVRRLVEMGEKQLIENYKNK</sequence>
<evidence type="ECO:0000313" key="6">
    <source>
        <dbReference type="Proteomes" id="UP000295504"/>
    </source>
</evidence>
<evidence type="ECO:0000313" key="5">
    <source>
        <dbReference type="EMBL" id="TCQ04192.1"/>
    </source>
</evidence>
<proteinExistence type="inferred from homology"/>
<dbReference type="Gene3D" id="6.10.10.80">
    <property type="entry name" value="Small, acid-soluble spore protein, alpha/beta type-like"/>
    <property type="match status" value="1"/>
</dbReference>
<evidence type="ECO:0000256" key="4">
    <source>
        <dbReference type="ARBA" id="ARBA00023125"/>
    </source>
</evidence>
<evidence type="ECO:0000256" key="2">
    <source>
        <dbReference type="ARBA" id="ARBA00005442"/>
    </source>
</evidence>
<keyword evidence="4" id="KW-0238">DNA-binding</keyword>
<dbReference type="InterPro" id="IPR050847">
    <property type="entry name" value="SASP_DNA-binding"/>
</dbReference>
<comment type="function">
    <text evidence="1">SASP are bound to spore DNA. They are double-stranded DNA-binding proteins that cause DNA to change to an a-like conformation. They protect the DNA backbone from chemical and enzymatic cleavage and are thus involved in dormant spore's high resistance to UV light.</text>
</comment>
<comment type="similarity">
    <text evidence="2">Belongs to the alpha/beta-type SASP family.</text>
</comment>
<reference evidence="5 6" key="1">
    <citation type="submission" date="2019-03" db="EMBL/GenBank/DDBJ databases">
        <title>Genomic Encyclopedia of Type Strains, Phase IV (KMG-IV): sequencing the most valuable type-strain genomes for metagenomic binning, comparative biology and taxonomic classification.</title>
        <authorList>
            <person name="Goeker M."/>
        </authorList>
    </citation>
    <scope>NUCLEOTIDE SEQUENCE [LARGE SCALE GENOMIC DNA]</scope>
    <source>
        <strain evidence="5 6">DSM 100013</strain>
    </source>
</reference>
<accession>A0A4R2TNM0</accession>
<dbReference type="GO" id="GO:0003690">
    <property type="term" value="F:double-stranded DNA binding"/>
    <property type="evidence" value="ECO:0007669"/>
    <property type="project" value="InterPro"/>
</dbReference>
<organism evidence="5 6">
    <name type="scientific">Serpentinicella alkaliphila</name>
    <dbReference type="NCBI Taxonomy" id="1734049"/>
    <lineage>
        <taxon>Bacteria</taxon>
        <taxon>Bacillati</taxon>
        <taxon>Bacillota</taxon>
        <taxon>Clostridia</taxon>
        <taxon>Peptostreptococcales</taxon>
        <taxon>Natronincolaceae</taxon>
        <taxon>Serpentinicella</taxon>
    </lineage>
</organism>
<dbReference type="PANTHER" id="PTHR36107:SF1">
    <property type="entry name" value="SMALL, ACID-SOLUBLE SPORE PROTEIN A"/>
    <property type="match status" value="1"/>
</dbReference>
<keyword evidence="6" id="KW-1185">Reference proteome</keyword>
<dbReference type="GO" id="GO:0006265">
    <property type="term" value="P:DNA topological change"/>
    <property type="evidence" value="ECO:0007669"/>
    <property type="project" value="InterPro"/>
</dbReference>